<protein>
    <submittedName>
        <fullName evidence="1">Uncharacterized protein</fullName>
    </submittedName>
</protein>
<reference evidence="1 2" key="1">
    <citation type="submission" date="2017-02" db="EMBL/GenBank/DDBJ databases">
        <authorList>
            <person name="Peterson S.W."/>
        </authorList>
    </citation>
    <scope>NUCLEOTIDE SEQUENCE [LARGE SCALE GENOMIC DNA]</scope>
    <source>
        <strain evidence="1 2">ATCC BAA-1030</strain>
    </source>
</reference>
<organism evidence="1 2">
    <name type="scientific">Pilibacter termitis</name>
    <dbReference type="NCBI Taxonomy" id="263852"/>
    <lineage>
        <taxon>Bacteria</taxon>
        <taxon>Bacillati</taxon>
        <taxon>Bacillota</taxon>
        <taxon>Bacilli</taxon>
        <taxon>Lactobacillales</taxon>
        <taxon>Enterococcaceae</taxon>
        <taxon>Pilibacter</taxon>
    </lineage>
</organism>
<dbReference type="EMBL" id="FUXI01000021">
    <property type="protein sequence ID" value="SJZ92495.1"/>
    <property type="molecule type" value="Genomic_DNA"/>
</dbReference>
<gene>
    <name evidence="1" type="ORF">SAMN02745116_01858</name>
</gene>
<proteinExistence type="predicted"/>
<evidence type="ECO:0000313" key="1">
    <source>
        <dbReference type="EMBL" id="SJZ92495.1"/>
    </source>
</evidence>
<accession>A0A1T4PLP8</accession>
<keyword evidence="2" id="KW-1185">Reference proteome</keyword>
<dbReference type="RefSeq" id="WP_078807784.1">
    <property type="nucleotide sequence ID" value="NZ_FUXI01000021.1"/>
</dbReference>
<sequence length="68" mass="7355">MSYAIYLPEAKLQVALRTATKLLPLVARQRKAKWGGLKLVAVSHSIYLLETSVSSAVANSDQVSAPRS</sequence>
<dbReference type="Proteomes" id="UP000190328">
    <property type="component" value="Unassembled WGS sequence"/>
</dbReference>
<dbReference type="AlphaFoldDB" id="A0A1T4PLP8"/>
<dbReference type="STRING" id="263852.SAMN02745116_01858"/>
<name>A0A1T4PLP8_9ENTE</name>
<evidence type="ECO:0000313" key="2">
    <source>
        <dbReference type="Proteomes" id="UP000190328"/>
    </source>
</evidence>